<dbReference type="Proteomes" id="UP000295238">
    <property type="component" value="Unassembled WGS sequence"/>
</dbReference>
<dbReference type="SUPFAM" id="SSF160904">
    <property type="entry name" value="Jann2411-like"/>
    <property type="match status" value="1"/>
</dbReference>
<dbReference type="PANTHER" id="PTHR35525">
    <property type="entry name" value="BLL6575 PROTEIN"/>
    <property type="match status" value="1"/>
</dbReference>
<dbReference type="Pfam" id="PF11706">
    <property type="entry name" value="zf-CGNR"/>
    <property type="match status" value="1"/>
</dbReference>
<evidence type="ECO:0000259" key="1">
    <source>
        <dbReference type="Pfam" id="PF11706"/>
    </source>
</evidence>
<dbReference type="EMBL" id="SMTL01000002">
    <property type="protein sequence ID" value="TDK37579.1"/>
    <property type="molecule type" value="Genomic_DNA"/>
</dbReference>
<accession>A0A4R5UL92</accession>
<reference evidence="2 3" key="1">
    <citation type="submission" date="2019-03" db="EMBL/GenBank/DDBJ databases">
        <title>Rhizobium sp. nov., an bacterium isolated from biocrust in Mu Us Desert.</title>
        <authorList>
            <person name="Lixiong L."/>
        </authorList>
    </citation>
    <scope>NUCLEOTIDE SEQUENCE [LARGE SCALE GENOMIC DNA]</scope>
    <source>
        <strain evidence="2 3">SPY-1</strain>
    </source>
</reference>
<organism evidence="2 3">
    <name type="scientific">Rhizobium deserti</name>
    <dbReference type="NCBI Taxonomy" id="2547961"/>
    <lineage>
        <taxon>Bacteria</taxon>
        <taxon>Pseudomonadati</taxon>
        <taxon>Pseudomonadota</taxon>
        <taxon>Alphaproteobacteria</taxon>
        <taxon>Hyphomicrobiales</taxon>
        <taxon>Rhizobiaceae</taxon>
        <taxon>Rhizobium/Agrobacterium group</taxon>
        <taxon>Rhizobium</taxon>
    </lineage>
</organism>
<dbReference type="PANTHER" id="PTHR35525:SF3">
    <property type="entry name" value="BLL6575 PROTEIN"/>
    <property type="match status" value="1"/>
</dbReference>
<feature type="domain" description="Zinc finger CGNR" evidence="1">
    <location>
        <begin position="163"/>
        <end position="205"/>
    </location>
</feature>
<dbReference type="InterPro" id="IPR021005">
    <property type="entry name" value="Znf_CGNR"/>
</dbReference>
<name>A0A4R5UL92_9HYPH</name>
<dbReference type="Gene3D" id="1.10.3300.10">
    <property type="entry name" value="Jann2411-like domain"/>
    <property type="match status" value="1"/>
</dbReference>
<dbReference type="InterPro" id="IPR010852">
    <property type="entry name" value="ABATE"/>
</dbReference>
<comment type="caution">
    <text evidence="2">The sequence shown here is derived from an EMBL/GenBank/DDBJ whole genome shotgun (WGS) entry which is preliminary data.</text>
</comment>
<dbReference type="InterPro" id="IPR023286">
    <property type="entry name" value="ABATE_dom_sf"/>
</dbReference>
<proteinExistence type="predicted"/>
<dbReference type="OrthoDB" id="9808437at2"/>
<gene>
    <name evidence="2" type="ORF">E2F50_12100</name>
</gene>
<evidence type="ECO:0000313" key="2">
    <source>
        <dbReference type="EMBL" id="TDK37579.1"/>
    </source>
</evidence>
<dbReference type="Pfam" id="PF07336">
    <property type="entry name" value="ABATE"/>
    <property type="match status" value="1"/>
</dbReference>
<keyword evidence="3" id="KW-1185">Reference proteome</keyword>
<protein>
    <submittedName>
        <fullName evidence="2">Zf-CGNR multi-domain protein</fullName>
    </submittedName>
</protein>
<dbReference type="AlphaFoldDB" id="A0A4R5UL92"/>
<evidence type="ECO:0000313" key="3">
    <source>
        <dbReference type="Proteomes" id="UP000295238"/>
    </source>
</evidence>
<sequence>MEIIPAKPIRDLRLLGGHPVLDFVNTVDSRRDRWGPDALQTCGDLLEWMSRLELVSAGCSIRLAKLARAHPEEGREALDEAKALREAIYRVALCEISMSDADAADLKLIEDGAKRWAAAQKLTLSPSGAIVWSQEISHLSAITARLASSAVELFIAREHRRPIGECPGRDCGWLFIDHSKSGRRRWCSDETCGTSARVRKYRAKHS</sequence>